<dbReference type="AlphaFoldDB" id="A0A0L0F4V6"/>
<evidence type="ECO:0000313" key="1">
    <source>
        <dbReference type="EMBL" id="KNC71737.1"/>
    </source>
</evidence>
<dbReference type="InterPro" id="IPR011989">
    <property type="entry name" value="ARM-like"/>
</dbReference>
<organism evidence="1 2">
    <name type="scientific">Sphaeroforma arctica JP610</name>
    <dbReference type="NCBI Taxonomy" id="667725"/>
    <lineage>
        <taxon>Eukaryota</taxon>
        <taxon>Ichthyosporea</taxon>
        <taxon>Ichthyophonida</taxon>
        <taxon>Sphaeroforma</taxon>
    </lineage>
</organism>
<dbReference type="GeneID" id="25916227"/>
<sequence>DAATKRLLSLEGLVAALVSVVKKNTDKHGDVSASLLIAETFGFLCVSEENHIQLVDAGVLGAIGAFTKSNDPELLFWAAALLLNFTVASATLITHTKLRIPVESCLQSLFYSDNLCHVVVSAYIALTPAFKP</sequence>
<evidence type="ECO:0000313" key="2">
    <source>
        <dbReference type="Proteomes" id="UP000054560"/>
    </source>
</evidence>
<dbReference type="EMBL" id="KQ248216">
    <property type="protein sequence ID" value="KNC71737.1"/>
    <property type="molecule type" value="Genomic_DNA"/>
</dbReference>
<reference evidence="1 2" key="1">
    <citation type="submission" date="2011-02" db="EMBL/GenBank/DDBJ databases">
        <title>The Genome Sequence of Sphaeroforma arctica JP610.</title>
        <authorList>
            <consortium name="The Broad Institute Genome Sequencing Platform"/>
            <person name="Russ C."/>
            <person name="Cuomo C."/>
            <person name="Young S.K."/>
            <person name="Zeng Q."/>
            <person name="Gargeya S."/>
            <person name="Alvarado L."/>
            <person name="Berlin A."/>
            <person name="Chapman S.B."/>
            <person name="Chen Z."/>
            <person name="Freedman E."/>
            <person name="Gellesch M."/>
            <person name="Goldberg J."/>
            <person name="Griggs A."/>
            <person name="Gujja S."/>
            <person name="Heilman E."/>
            <person name="Heiman D."/>
            <person name="Howarth C."/>
            <person name="Mehta T."/>
            <person name="Neiman D."/>
            <person name="Pearson M."/>
            <person name="Roberts A."/>
            <person name="Saif S."/>
            <person name="Shea T."/>
            <person name="Shenoy N."/>
            <person name="Sisk P."/>
            <person name="Stolte C."/>
            <person name="Sykes S."/>
            <person name="White J."/>
            <person name="Yandava C."/>
            <person name="Burger G."/>
            <person name="Gray M.W."/>
            <person name="Holland P.W.H."/>
            <person name="King N."/>
            <person name="Lang F.B.F."/>
            <person name="Roger A.J."/>
            <person name="Ruiz-Trillo I."/>
            <person name="Haas B."/>
            <person name="Nusbaum C."/>
            <person name="Birren B."/>
        </authorList>
    </citation>
    <scope>NUCLEOTIDE SEQUENCE [LARGE SCALE GENOMIC DNA]</scope>
    <source>
        <strain evidence="1 2">JP610</strain>
    </source>
</reference>
<dbReference type="Proteomes" id="UP000054560">
    <property type="component" value="Unassembled WGS sequence"/>
</dbReference>
<name>A0A0L0F4V6_9EUKA</name>
<gene>
    <name evidence="1" type="ORF">SARC_15723</name>
</gene>
<evidence type="ECO:0008006" key="3">
    <source>
        <dbReference type="Google" id="ProtNLM"/>
    </source>
</evidence>
<proteinExistence type="predicted"/>
<feature type="non-terminal residue" evidence="1">
    <location>
        <position position="1"/>
    </location>
</feature>
<dbReference type="RefSeq" id="XP_014145639.1">
    <property type="nucleotide sequence ID" value="XM_014290164.1"/>
</dbReference>
<dbReference type="SUPFAM" id="SSF48371">
    <property type="entry name" value="ARM repeat"/>
    <property type="match status" value="1"/>
</dbReference>
<protein>
    <recommendedName>
        <fullName evidence="3">PUL domain-containing protein</fullName>
    </recommendedName>
</protein>
<dbReference type="Gene3D" id="1.25.10.10">
    <property type="entry name" value="Leucine-rich Repeat Variant"/>
    <property type="match status" value="1"/>
</dbReference>
<accession>A0A0L0F4V6</accession>
<dbReference type="InterPro" id="IPR016024">
    <property type="entry name" value="ARM-type_fold"/>
</dbReference>
<keyword evidence="2" id="KW-1185">Reference proteome</keyword>